<keyword evidence="2 10" id="KW-0723">Serine/threonine-protein kinase</keyword>
<sequence>MLSKNKIIARMIGCCGCFGFGFSRRPKRELRPTSGFNNHHSLELLLDEDVEDDDECSYNGDVTDTTREDDAVLHSRANRSEEILRFREQNGMICRQNPVKETQKIVRTEDENGNKMVNEYIREYKIGAGSYGKVVLYRSSVDGKHYAIKAFHKSHLLKLRVAPSETAMTDVLREVLIMKMLDHPNIVNLIEVIDDPSTDHFYMVLEFVEGKWVCEGSGPPGGLGEITARKYLRDVVSGLMYLHAHNIVHGDIKPDNLLVTHNGTVKIGDFSVSQVFEDENDELRRSPGTPVFTAPECCLGLTYHGKAADTWAVGVTLYCMILGHYPFLGETLQDTYEKVLKSASIYLVTFSGFCSLGLMFSRIV</sequence>
<dbReference type="InterPro" id="IPR017441">
    <property type="entry name" value="Protein_kinase_ATP_BS"/>
</dbReference>
<evidence type="ECO:0000259" key="12">
    <source>
        <dbReference type="PROSITE" id="PS50011"/>
    </source>
</evidence>
<dbReference type="FunFam" id="3.30.200.20:FF:000206">
    <property type="entry name" value="Serine/threonine-protein kinase Ssp1"/>
    <property type="match status" value="1"/>
</dbReference>
<evidence type="ECO:0000313" key="14">
    <source>
        <dbReference type="Proteomes" id="UP000811246"/>
    </source>
</evidence>
<dbReference type="PROSITE" id="PS00107">
    <property type="entry name" value="PROTEIN_KINASE_ATP"/>
    <property type="match status" value="1"/>
</dbReference>
<dbReference type="EMBL" id="CM031837">
    <property type="protein sequence ID" value="KAG6681855.1"/>
    <property type="molecule type" value="Genomic_DNA"/>
</dbReference>
<evidence type="ECO:0000256" key="3">
    <source>
        <dbReference type="ARBA" id="ARBA00022679"/>
    </source>
</evidence>
<dbReference type="Gene3D" id="3.30.200.20">
    <property type="entry name" value="Phosphorylase Kinase, domain 1"/>
    <property type="match status" value="1"/>
</dbReference>
<evidence type="ECO:0000256" key="2">
    <source>
        <dbReference type="ARBA" id="ARBA00022527"/>
    </source>
</evidence>
<keyword evidence="6 9" id="KW-0067">ATP-binding</keyword>
<name>A0A922ANL2_CARIL</name>
<gene>
    <name evidence="13" type="ORF">I3842_13G110800</name>
</gene>
<dbReference type="EC" id="2.7.11.1" evidence="1"/>
<dbReference type="SMART" id="SM00220">
    <property type="entry name" value="S_TKc"/>
    <property type="match status" value="1"/>
</dbReference>
<dbReference type="GO" id="GO:0005524">
    <property type="term" value="F:ATP binding"/>
    <property type="evidence" value="ECO:0007669"/>
    <property type="project" value="UniProtKB-UniRule"/>
</dbReference>
<protein>
    <recommendedName>
        <fullName evidence="1">non-specific serine/threonine protein kinase</fullName>
        <ecNumber evidence="1">2.7.11.1</ecNumber>
    </recommendedName>
</protein>
<keyword evidence="5" id="KW-0418">Kinase</keyword>
<evidence type="ECO:0000256" key="10">
    <source>
        <dbReference type="RuleBase" id="RU000304"/>
    </source>
</evidence>
<evidence type="ECO:0000256" key="4">
    <source>
        <dbReference type="ARBA" id="ARBA00022741"/>
    </source>
</evidence>
<evidence type="ECO:0000256" key="7">
    <source>
        <dbReference type="ARBA" id="ARBA00047899"/>
    </source>
</evidence>
<evidence type="ECO:0000256" key="1">
    <source>
        <dbReference type="ARBA" id="ARBA00012513"/>
    </source>
</evidence>
<feature type="transmembrane region" description="Helical" evidence="11">
    <location>
        <begin position="339"/>
        <end position="360"/>
    </location>
</feature>
<dbReference type="SUPFAM" id="SSF56112">
    <property type="entry name" value="Protein kinase-like (PK-like)"/>
    <property type="match status" value="1"/>
</dbReference>
<comment type="catalytic activity">
    <reaction evidence="7">
        <text>L-threonyl-[protein] + ATP = O-phospho-L-threonyl-[protein] + ADP + H(+)</text>
        <dbReference type="Rhea" id="RHEA:46608"/>
        <dbReference type="Rhea" id="RHEA-COMP:11060"/>
        <dbReference type="Rhea" id="RHEA-COMP:11605"/>
        <dbReference type="ChEBI" id="CHEBI:15378"/>
        <dbReference type="ChEBI" id="CHEBI:30013"/>
        <dbReference type="ChEBI" id="CHEBI:30616"/>
        <dbReference type="ChEBI" id="CHEBI:61977"/>
        <dbReference type="ChEBI" id="CHEBI:456216"/>
        <dbReference type="EC" id="2.7.11.1"/>
    </reaction>
</comment>
<evidence type="ECO:0000313" key="13">
    <source>
        <dbReference type="EMBL" id="KAG6681855.1"/>
    </source>
</evidence>
<keyword evidence="11" id="KW-1133">Transmembrane helix</keyword>
<evidence type="ECO:0000256" key="5">
    <source>
        <dbReference type="ARBA" id="ARBA00022777"/>
    </source>
</evidence>
<proteinExistence type="inferred from homology"/>
<keyword evidence="4 9" id="KW-0547">Nucleotide-binding</keyword>
<evidence type="ECO:0000256" key="8">
    <source>
        <dbReference type="ARBA" id="ARBA00048679"/>
    </source>
</evidence>
<keyword evidence="11" id="KW-0472">Membrane</keyword>
<accession>A0A922ANL2</accession>
<dbReference type="InterPro" id="IPR000719">
    <property type="entry name" value="Prot_kinase_dom"/>
</dbReference>
<keyword evidence="11" id="KW-0812">Transmembrane</keyword>
<dbReference type="CDD" id="cd14008">
    <property type="entry name" value="STKc_LKB1_CaMKK"/>
    <property type="match status" value="1"/>
</dbReference>
<reference evidence="13" key="1">
    <citation type="submission" date="2021-01" db="EMBL/GenBank/DDBJ databases">
        <authorList>
            <person name="Lovell J.T."/>
            <person name="Bentley N."/>
            <person name="Bhattarai G."/>
            <person name="Jenkins J.W."/>
            <person name="Sreedasyam A."/>
            <person name="Alarcon Y."/>
            <person name="Bock C."/>
            <person name="Boston L."/>
            <person name="Carlson J."/>
            <person name="Cervantes K."/>
            <person name="Clermont K."/>
            <person name="Krom N."/>
            <person name="Kubenka K."/>
            <person name="Mamidi S."/>
            <person name="Mattison C."/>
            <person name="Monteros M."/>
            <person name="Pisani C."/>
            <person name="Plott C."/>
            <person name="Rajasekar S."/>
            <person name="Rhein H.S."/>
            <person name="Rohla C."/>
            <person name="Song M."/>
            <person name="Hilaire R.S."/>
            <person name="Shu S."/>
            <person name="Wells L."/>
            <person name="Wang X."/>
            <person name="Webber J."/>
            <person name="Heerema R.J."/>
            <person name="Klein P."/>
            <person name="Conner P."/>
            <person name="Grauke L."/>
            <person name="Grimwood J."/>
            <person name="Schmutz J."/>
            <person name="Randall J.J."/>
        </authorList>
    </citation>
    <scope>NUCLEOTIDE SEQUENCE</scope>
    <source>
        <tissue evidence="13">Leaf</tissue>
    </source>
</reference>
<dbReference type="InterPro" id="IPR008271">
    <property type="entry name" value="Ser/Thr_kinase_AS"/>
</dbReference>
<dbReference type="GO" id="GO:0005737">
    <property type="term" value="C:cytoplasm"/>
    <property type="evidence" value="ECO:0007669"/>
    <property type="project" value="TreeGrafter"/>
</dbReference>
<dbReference type="GO" id="GO:0004674">
    <property type="term" value="F:protein serine/threonine kinase activity"/>
    <property type="evidence" value="ECO:0007669"/>
    <property type="project" value="UniProtKB-KW"/>
</dbReference>
<dbReference type="Gene3D" id="1.10.510.10">
    <property type="entry name" value="Transferase(Phosphotransferase) domain 1"/>
    <property type="match status" value="1"/>
</dbReference>
<feature type="binding site" evidence="9">
    <location>
        <position position="149"/>
    </location>
    <ligand>
        <name>ATP</name>
        <dbReference type="ChEBI" id="CHEBI:30616"/>
    </ligand>
</feature>
<comment type="catalytic activity">
    <reaction evidence="8">
        <text>L-seryl-[protein] + ATP = O-phospho-L-seryl-[protein] + ADP + H(+)</text>
        <dbReference type="Rhea" id="RHEA:17989"/>
        <dbReference type="Rhea" id="RHEA-COMP:9863"/>
        <dbReference type="Rhea" id="RHEA-COMP:11604"/>
        <dbReference type="ChEBI" id="CHEBI:15378"/>
        <dbReference type="ChEBI" id="CHEBI:29999"/>
        <dbReference type="ChEBI" id="CHEBI:30616"/>
        <dbReference type="ChEBI" id="CHEBI:83421"/>
        <dbReference type="ChEBI" id="CHEBI:456216"/>
        <dbReference type="EC" id="2.7.11.1"/>
    </reaction>
</comment>
<dbReference type="Proteomes" id="UP000811246">
    <property type="component" value="Chromosome 13"/>
</dbReference>
<evidence type="ECO:0000256" key="9">
    <source>
        <dbReference type="PROSITE-ProRule" id="PRU10141"/>
    </source>
</evidence>
<dbReference type="PROSITE" id="PS00108">
    <property type="entry name" value="PROTEIN_KINASE_ST"/>
    <property type="match status" value="1"/>
</dbReference>
<dbReference type="PROSITE" id="PS50011">
    <property type="entry name" value="PROTEIN_KINASE_DOM"/>
    <property type="match status" value="1"/>
</dbReference>
<dbReference type="GO" id="GO:0035556">
    <property type="term" value="P:intracellular signal transduction"/>
    <property type="evidence" value="ECO:0007669"/>
    <property type="project" value="TreeGrafter"/>
</dbReference>
<comment type="similarity">
    <text evidence="10">Belongs to the protein kinase superfamily.</text>
</comment>
<organism evidence="13 14">
    <name type="scientific">Carya illinoinensis</name>
    <name type="common">Pecan</name>
    <dbReference type="NCBI Taxonomy" id="32201"/>
    <lineage>
        <taxon>Eukaryota</taxon>
        <taxon>Viridiplantae</taxon>
        <taxon>Streptophyta</taxon>
        <taxon>Embryophyta</taxon>
        <taxon>Tracheophyta</taxon>
        <taxon>Spermatophyta</taxon>
        <taxon>Magnoliopsida</taxon>
        <taxon>eudicotyledons</taxon>
        <taxon>Gunneridae</taxon>
        <taxon>Pentapetalae</taxon>
        <taxon>rosids</taxon>
        <taxon>fabids</taxon>
        <taxon>Fagales</taxon>
        <taxon>Juglandaceae</taxon>
        <taxon>Carya</taxon>
    </lineage>
</organism>
<comment type="caution">
    <text evidence="13">The sequence shown here is derived from an EMBL/GenBank/DDBJ whole genome shotgun (WGS) entry which is preliminary data.</text>
</comment>
<dbReference type="AlphaFoldDB" id="A0A922ANL2"/>
<keyword evidence="3" id="KW-0808">Transferase</keyword>
<feature type="domain" description="Protein kinase" evidence="12">
    <location>
        <begin position="120"/>
        <end position="364"/>
    </location>
</feature>
<dbReference type="PANTHER" id="PTHR24346">
    <property type="entry name" value="MAP/MICROTUBULE AFFINITY-REGULATING KINASE"/>
    <property type="match status" value="1"/>
</dbReference>
<feature type="transmembrane region" description="Helical" evidence="11">
    <location>
        <begin position="310"/>
        <end position="327"/>
    </location>
</feature>
<evidence type="ECO:0000256" key="6">
    <source>
        <dbReference type="ARBA" id="ARBA00022840"/>
    </source>
</evidence>
<dbReference type="PANTHER" id="PTHR24346:SF39">
    <property type="entry name" value="SERINE_THREONINE-PROTEIN KINASE GRIK1-RELATED"/>
    <property type="match status" value="1"/>
</dbReference>
<dbReference type="InterPro" id="IPR011009">
    <property type="entry name" value="Kinase-like_dom_sf"/>
</dbReference>
<evidence type="ECO:0000256" key="11">
    <source>
        <dbReference type="SAM" id="Phobius"/>
    </source>
</evidence>
<dbReference type="Pfam" id="PF00069">
    <property type="entry name" value="Pkinase"/>
    <property type="match status" value="1"/>
</dbReference>